<gene>
    <name evidence="2" type="ORF">ACH3VR_21245</name>
</gene>
<evidence type="ECO:0000313" key="3">
    <source>
        <dbReference type="Proteomes" id="UP001610861"/>
    </source>
</evidence>
<name>A0ABW7QDD8_9MICO</name>
<protein>
    <submittedName>
        <fullName evidence="2">Uncharacterized protein</fullName>
    </submittedName>
</protein>
<comment type="caution">
    <text evidence="2">The sequence shown here is derived from an EMBL/GenBank/DDBJ whole genome shotgun (WGS) entry which is preliminary data.</text>
</comment>
<proteinExistence type="predicted"/>
<reference evidence="2 3" key="1">
    <citation type="submission" date="2024-09" db="EMBL/GenBank/DDBJ databases">
        <authorList>
            <person name="Pan X."/>
        </authorList>
    </citation>
    <scope>NUCLEOTIDE SEQUENCE [LARGE SCALE GENOMIC DNA]</scope>
    <source>
        <strain evidence="2 3">B2969</strain>
    </source>
</reference>
<evidence type="ECO:0000256" key="1">
    <source>
        <dbReference type="SAM" id="MobiDB-lite"/>
    </source>
</evidence>
<accession>A0ABW7QDD8</accession>
<evidence type="ECO:0000313" key="2">
    <source>
        <dbReference type="EMBL" id="MFH8252906.1"/>
    </source>
</evidence>
<dbReference type="EMBL" id="JBIQWL010000013">
    <property type="protein sequence ID" value="MFH8252906.1"/>
    <property type="molecule type" value="Genomic_DNA"/>
</dbReference>
<feature type="region of interest" description="Disordered" evidence="1">
    <location>
        <begin position="370"/>
        <end position="409"/>
    </location>
</feature>
<organism evidence="2 3">
    <name type="scientific">Microbacterium alkaliflavum</name>
    <dbReference type="NCBI Taxonomy" id="3248839"/>
    <lineage>
        <taxon>Bacteria</taxon>
        <taxon>Bacillati</taxon>
        <taxon>Actinomycetota</taxon>
        <taxon>Actinomycetes</taxon>
        <taxon>Micrococcales</taxon>
        <taxon>Microbacteriaceae</taxon>
        <taxon>Microbacterium</taxon>
    </lineage>
</organism>
<dbReference type="Proteomes" id="UP001610861">
    <property type="component" value="Unassembled WGS sequence"/>
</dbReference>
<dbReference type="RefSeq" id="WP_397558334.1">
    <property type="nucleotide sequence ID" value="NZ_JBIQWL010000013.1"/>
</dbReference>
<keyword evidence="3" id="KW-1185">Reference proteome</keyword>
<sequence>MSELDLGLKVASRRLLWRMGYSTRIDVPLRAFGSSSTPTPGPRTPIESYTDLDVLGVTLAPGAAIETAIVDCKTGGSSAISRMFWIRGLSEFFSTTSAYMVREREISRGGRQLATRLRITALTSAEVTALETLHPTVLPVDHLPLAHLFDRAHVATVKERWAEQDRKLKSLLEYREFDYWIYDRHLNLIQMVEHLRGVRRHLDGRNPQHLAILFDCAWLYLVAALHAIQAIRGVHVSNVALGLKEYVLGGAEQVREKENLGSLLAELRREGKLPDTVSIDPLPQYFPAMVDLFTRVMRRSDTTITSLQYLEYLASATMVAARTTTADGFGTAHDDIAAKIAENVVAFLVEAAELDGRMLAAARTRLFGSGAAPAPPAAAKAPTSRKTDPHVEPDASPELDLGISDPPAP</sequence>